<evidence type="ECO:0000256" key="2">
    <source>
        <dbReference type="ARBA" id="ARBA00005194"/>
    </source>
</evidence>
<accession>A0A9W7FZ38</accession>
<evidence type="ECO:0000256" key="13">
    <source>
        <dbReference type="SAM" id="Phobius"/>
    </source>
</evidence>
<dbReference type="OrthoDB" id="46988at2759"/>
<keyword evidence="11" id="KW-0275">Fatty acid biosynthesis</keyword>
<keyword evidence="10 13" id="KW-0472">Membrane</keyword>
<reference evidence="14" key="1">
    <citation type="submission" date="2022-07" db="EMBL/GenBank/DDBJ databases">
        <title>Genome analysis of Parmales, a sister group of diatoms, reveals the evolutionary specialization of diatoms from phago-mixotrophs to photoautotrophs.</title>
        <authorList>
            <person name="Ban H."/>
            <person name="Sato S."/>
            <person name="Yoshikawa S."/>
            <person name="Kazumasa Y."/>
            <person name="Nakamura Y."/>
            <person name="Ichinomiya M."/>
            <person name="Saitoh K."/>
            <person name="Sato N."/>
            <person name="Blanc-Mathieu R."/>
            <person name="Endo H."/>
            <person name="Kuwata A."/>
            <person name="Ogata H."/>
        </authorList>
    </citation>
    <scope>NUCLEOTIDE SEQUENCE</scope>
</reference>
<feature type="transmembrane region" description="Helical" evidence="13">
    <location>
        <begin position="129"/>
        <end position="151"/>
    </location>
</feature>
<dbReference type="AlphaFoldDB" id="A0A9W7FZ38"/>
<keyword evidence="15" id="KW-1185">Reference proteome</keyword>
<comment type="caution">
    <text evidence="14">The sequence shown here is derived from an EMBL/GenBank/DDBJ whole genome shotgun (WGS) entry which is preliminary data.</text>
</comment>
<evidence type="ECO:0000256" key="9">
    <source>
        <dbReference type="ARBA" id="ARBA00023098"/>
    </source>
</evidence>
<evidence type="ECO:0000256" key="10">
    <source>
        <dbReference type="ARBA" id="ARBA00023136"/>
    </source>
</evidence>
<evidence type="ECO:0000256" key="8">
    <source>
        <dbReference type="ARBA" id="ARBA00022989"/>
    </source>
</evidence>
<organism evidence="14 15">
    <name type="scientific">Triparma retinervis</name>
    <dbReference type="NCBI Taxonomy" id="2557542"/>
    <lineage>
        <taxon>Eukaryota</taxon>
        <taxon>Sar</taxon>
        <taxon>Stramenopiles</taxon>
        <taxon>Ochrophyta</taxon>
        <taxon>Bolidophyceae</taxon>
        <taxon>Parmales</taxon>
        <taxon>Triparmaceae</taxon>
        <taxon>Triparma</taxon>
    </lineage>
</organism>
<gene>
    <name evidence="14" type="ORF">TrRE_jg1109</name>
</gene>
<sequence length="215" mass="23982">MLKQIYLLAYNTLCAIGWCVVLMTVSKELYETGDVARAASSATPMVTALQAIACMEFVHSVVGLVSGSPLNAFFQLVGRNVIHFGFIYPKNTANLYVVSLYFAWSMAEVIRYPFYGLSVINSCPGPLLWLRYSAFIVLYPIGILSEIATTLSVLPETTGMDKYVGEGNLKFIIYPYFVYAYGYAAPVLFKYLLKARRKNLGGEVEVSKKTKKKKQ</sequence>
<comment type="similarity">
    <text evidence="3">Belongs to the very long-chain fatty acids dehydratase HACD family.</text>
</comment>
<dbReference type="GO" id="GO:0030148">
    <property type="term" value="P:sphingolipid biosynthetic process"/>
    <property type="evidence" value="ECO:0007669"/>
    <property type="project" value="TreeGrafter"/>
</dbReference>
<evidence type="ECO:0000313" key="15">
    <source>
        <dbReference type="Proteomes" id="UP001165082"/>
    </source>
</evidence>
<dbReference type="Proteomes" id="UP001165082">
    <property type="component" value="Unassembled WGS sequence"/>
</dbReference>
<dbReference type="GO" id="GO:0030497">
    <property type="term" value="P:fatty acid elongation"/>
    <property type="evidence" value="ECO:0007669"/>
    <property type="project" value="TreeGrafter"/>
</dbReference>
<evidence type="ECO:0000256" key="5">
    <source>
        <dbReference type="ARBA" id="ARBA00022516"/>
    </source>
</evidence>
<keyword evidence="5" id="KW-0444">Lipid biosynthesis</keyword>
<keyword evidence="12" id="KW-0456">Lyase</keyword>
<keyword evidence="7" id="KW-0276">Fatty acid metabolism</keyword>
<dbReference type="EMBL" id="BRXZ01008610">
    <property type="protein sequence ID" value="GMI28657.1"/>
    <property type="molecule type" value="Genomic_DNA"/>
</dbReference>
<keyword evidence="9" id="KW-0443">Lipid metabolism</keyword>
<evidence type="ECO:0000256" key="3">
    <source>
        <dbReference type="ARBA" id="ARBA00007811"/>
    </source>
</evidence>
<comment type="pathway">
    <text evidence="2">Lipid metabolism; fatty acid biosynthesis.</text>
</comment>
<name>A0A9W7FZ38_9STRA</name>
<feature type="transmembrane region" description="Helical" evidence="13">
    <location>
        <begin position="171"/>
        <end position="193"/>
    </location>
</feature>
<dbReference type="EC" id="4.2.1.134" evidence="4"/>
<protein>
    <recommendedName>
        <fullName evidence="4">very-long-chain (3R)-3-hydroxyacyl-CoA dehydratase</fullName>
        <ecNumber evidence="4">4.2.1.134</ecNumber>
    </recommendedName>
</protein>
<evidence type="ECO:0000256" key="4">
    <source>
        <dbReference type="ARBA" id="ARBA00013122"/>
    </source>
</evidence>
<evidence type="ECO:0000256" key="1">
    <source>
        <dbReference type="ARBA" id="ARBA00004141"/>
    </source>
</evidence>
<evidence type="ECO:0000313" key="14">
    <source>
        <dbReference type="EMBL" id="GMI28657.1"/>
    </source>
</evidence>
<dbReference type="InterPro" id="IPR007482">
    <property type="entry name" value="Tyr_Pase-like_PTPLA"/>
</dbReference>
<keyword evidence="8 13" id="KW-1133">Transmembrane helix</keyword>
<evidence type="ECO:0000256" key="7">
    <source>
        <dbReference type="ARBA" id="ARBA00022832"/>
    </source>
</evidence>
<dbReference type="GO" id="GO:0102158">
    <property type="term" value="F:very-long-chain (3R)-3-hydroxyacyl-CoA dehydratase activity"/>
    <property type="evidence" value="ECO:0007669"/>
    <property type="project" value="UniProtKB-EC"/>
</dbReference>
<keyword evidence="6 13" id="KW-0812">Transmembrane</keyword>
<feature type="transmembrane region" description="Helical" evidence="13">
    <location>
        <begin position="95"/>
        <end position="117"/>
    </location>
</feature>
<evidence type="ECO:0000256" key="11">
    <source>
        <dbReference type="ARBA" id="ARBA00023160"/>
    </source>
</evidence>
<dbReference type="GO" id="GO:0042761">
    <property type="term" value="P:very long-chain fatty acid biosynthetic process"/>
    <property type="evidence" value="ECO:0007669"/>
    <property type="project" value="TreeGrafter"/>
</dbReference>
<dbReference type="GO" id="GO:0005789">
    <property type="term" value="C:endoplasmic reticulum membrane"/>
    <property type="evidence" value="ECO:0007669"/>
    <property type="project" value="TreeGrafter"/>
</dbReference>
<dbReference type="PANTHER" id="PTHR11035">
    <property type="entry name" value="VERY-LONG-CHAIN (3R)-3-HYDROXYACYL-COA DEHYDRATASE"/>
    <property type="match status" value="1"/>
</dbReference>
<proteinExistence type="inferred from homology"/>
<comment type="subcellular location">
    <subcellularLocation>
        <location evidence="1">Membrane</location>
        <topology evidence="1">Multi-pass membrane protein</topology>
    </subcellularLocation>
</comment>
<feature type="transmembrane region" description="Helical" evidence="13">
    <location>
        <begin position="7"/>
        <end position="25"/>
    </location>
</feature>
<evidence type="ECO:0000256" key="6">
    <source>
        <dbReference type="ARBA" id="ARBA00022692"/>
    </source>
</evidence>
<evidence type="ECO:0000256" key="12">
    <source>
        <dbReference type="ARBA" id="ARBA00023239"/>
    </source>
</evidence>
<dbReference type="Pfam" id="PF04387">
    <property type="entry name" value="PTPLA"/>
    <property type="match status" value="1"/>
</dbReference>